<proteinExistence type="predicted"/>
<gene>
    <name evidence="2" type="ORF">Clacol_000211</name>
</gene>
<evidence type="ECO:0000313" key="3">
    <source>
        <dbReference type="Proteomes" id="UP001050691"/>
    </source>
</evidence>
<feature type="transmembrane region" description="Helical" evidence="1">
    <location>
        <begin position="6"/>
        <end position="29"/>
    </location>
</feature>
<dbReference type="Proteomes" id="UP001050691">
    <property type="component" value="Unassembled WGS sequence"/>
</dbReference>
<protein>
    <submittedName>
        <fullName evidence="2">Uncharacterized protein</fullName>
    </submittedName>
</protein>
<comment type="caution">
    <text evidence="2">The sequence shown here is derived from an EMBL/GenBank/DDBJ whole genome shotgun (WGS) entry which is preliminary data.</text>
</comment>
<reference evidence="2" key="1">
    <citation type="submission" date="2021-10" db="EMBL/GenBank/DDBJ databases">
        <title>De novo Genome Assembly of Clathrus columnatus (Basidiomycota, Fungi) Using Illumina and Nanopore Sequence Data.</title>
        <authorList>
            <person name="Ogiso-Tanaka E."/>
            <person name="Itagaki H."/>
            <person name="Hosoya T."/>
            <person name="Hosaka K."/>
        </authorList>
    </citation>
    <scope>NUCLEOTIDE SEQUENCE</scope>
    <source>
        <strain evidence="2">MO-923</strain>
    </source>
</reference>
<organism evidence="2 3">
    <name type="scientific">Clathrus columnatus</name>
    <dbReference type="NCBI Taxonomy" id="1419009"/>
    <lineage>
        <taxon>Eukaryota</taxon>
        <taxon>Fungi</taxon>
        <taxon>Dikarya</taxon>
        <taxon>Basidiomycota</taxon>
        <taxon>Agaricomycotina</taxon>
        <taxon>Agaricomycetes</taxon>
        <taxon>Phallomycetidae</taxon>
        <taxon>Phallales</taxon>
        <taxon>Clathraceae</taxon>
        <taxon>Clathrus</taxon>
    </lineage>
</organism>
<keyword evidence="1" id="KW-0812">Transmembrane</keyword>
<keyword evidence="3" id="KW-1185">Reference proteome</keyword>
<dbReference type="EMBL" id="BPWL01000001">
    <property type="protein sequence ID" value="GJJ06024.1"/>
    <property type="molecule type" value="Genomic_DNA"/>
</dbReference>
<name>A0AAV5A040_9AGAM</name>
<keyword evidence="1" id="KW-1133">Transmembrane helix</keyword>
<accession>A0AAV5A040</accession>
<keyword evidence="1" id="KW-0472">Membrane</keyword>
<sequence length="166" mass="18674">MIAESFIFLIIHNGFVALSELLAFAGVFYQAWGIWRAKRRANLKSNETLVTTILRQVAMKYNAQLDSDFHPAPVLPDGQHLGSSLHRLTSVIICEFTLDLRKRNEQKLAPNQSLSLAFIPQDDPAQSGSSTVLGRLHERILEEWGENNVAIEDDMPSGRMDREDAI</sequence>
<evidence type="ECO:0000256" key="1">
    <source>
        <dbReference type="SAM" id="Phobius"/>
    </source>
</evidence>
<evidence type="ECO:0000313" key="2">
    <source>
        <dbReference type="EMBL" id="GJJ06024.1"/>
    </source>
</evidence>
<dbReference type="AlphaFoldDB" id="A0AAV5A040"/>